<proteinExistence type="predicted"/>
<feature type="domain" description="DhaK" evidence="1">
    <location>
        <begin position="8"/>
        <end position="330"/>
    </location>
</feature>
<evidence type="ECO:0000313" key="3">
    <source>
        <dbReference type="Proteomes" id="UP001291653"/>
    </source>
</evidence>
<dbReference type="PROSITE" id="PS51481">
    <property type="entry name" value="DHAK"/>
    <property type="match status" value="1"/>
</dbReference>
<dbReference type="PANTHER" id="PTHR28629">
    <property type="entry name" value="TRIOKINASE/FMN CYCLASE"/>
    <property type="match status" value="1"/>
</dbReference>
<dbReference type="EMBL" id="BSBI01000001">
    <property type="protein sequence ID" value="GLF93190.1"/>
    <property type="molecule type" value="Genomic_DNA"/>
</dbReference>
<reference evidence="2 3" key="1">
    <citation type="submission" date="2022-10" db="EMBL/GenBank/DDBJ databases">
        <title>Draft genome sequence of Streptomyces sp. YSPA8.</title>
        <authorList>
            <person name="Moriuchi R."/>
            <person name="Dohra H."/>
            <person name="Yamamura H."/>
            <person name="Kodani S."/>
        </authorList>
    </citation>
    <scope>NUCLEOTIDE SEQUENCE [LARGE SCALE GENOMIC DNA]</scope>
    <source>
        <strain evidence="2 3">YSPA8</strain>
    </source>
</reference>
<dbReference type="PANTHER" id="PTHR28629:SF4">
    <property type="entry name" value="TRIOKINASE_FMN CYCLASE"/>
    <property type="match status" value="1"/>
</dbReference>
<evidence type="ECO:0000259" key="1">
    <source>
        <dbReference type="PROSITE" id="PS51481"/>
    </source>
</evidence>
<dbReference type="Gene3D" id="3.40.50.10440">
    <property type="entry name" value="Dihydroxyacetone kinase, domain 1"/>
    <property type="match status" value="1"/>
</dbReference>
<keyword evidence="2" id="KW-0808">Transferase</keyword>
<gene>
    <name evidence="2" type="ORF">SYYSPA8_02855</name>
</gene>
<accession>A0ABQ5NS55</accession>
<dbReference type="Proteomes" id="UP001291653">
    <property type="component" value="Unassembled WGS sequence"/>
</dbReference>
<dbReference type="RefSeq" id="WP_323445279.1">
    <property type="nucleotide sequence ID" value="NZ_BSBI01000001.1"/>
</dbReference>
<keyword evidence="3" id="KW-1185">Reference proteome</keyword>
<dbReference type="Pfam" id="PF02733">
    <property type="entry name" value="Dak1"/>
    <property type="match status" value="1"/>
</dbReference>
<dbReference type="InterPro" id="IPR004006">
    <property type="entry name" value="DhaK_dom"/>
</dbReference>
<dbReference type="InterPro" id="IPR050861">
    <property type="entry name" value="Dihydroxyacetone_Kinase"/>
</dbReference>
<sequence>MALYFARSARSLVADALEGFARAHGDLVAYHPEHGFLRARHSSPLRRVGVVSGGGCGHEPLHTGFVGAGMLDAACPGQVFASPHNRQIFEASRAVARREGVLHIVKNYTGDRINFGIAAERLAHERVPCARVLVDDDIASDGPAVAVGRRGTGATVLLEKLLGAAADRGLGLAELTDLGTRLTGRCRSVAVASAPPTAPATGRPAFDLPPGVLEYGVGIHGERAGRTIPEEPLDTLVDRMTTALLAALPPPPDGTLIALVSGLGSVTRLELYAVLRELARTLDDLGFALRRSMVGDFVTALDTRGFCLTLLTADDETTGLYDAPVSTPAWRW</sequence>
<keyword evidence="2" id="KW-0418">Kinase</keyword>
<evidence type="ECO:0000313" key="2">
    <source>
        <dbReference type="EMBL" id="GLF93190.1"/>
    </source>
</evidence>
<dbReference type="GO" id="GO:0016301">
    <property type="term" value="F:kinase activity"/>
    <property type="evidence" value="ECO:0007669"/>
    <property type="project" value="UniProtKB-KW"/>
</dbReference>
<dbReference type="Gene3D" id="3.30.1180.20">
    <property type="entry name" value="Dihydroxyacetone kinase, domain 2"/>
    <property type="match status" value="1"/>
</dbReference>
<organism evidence="2 3">
    <name type="scientific">Streptomyces yaizuensis</name>
    <dbReference type="NCBI Taxonomy" id="2989713"/>
    <lineage>
        <taxon>Bacteria</taxon>
        <taxon>Bacillati</taxon>
        <taxon>Actinomycetota</taxon>
        <taxon>Actinomycetes</taxon>
        <taxon>Kitasatosporales</taxon>
        <taxon>Streptomycetaceae</taxon>
        <taxon>Streptomyces</taxon>
    </lineage>
</organism>
<comment type="caution">
    <text evidence="2">The sequence shown here is derived from an EMBL/GenBank/DDBJ whole genome shotgun (WGS) entry which is preliminary data.</text>
</comment>
<protein>
    <submittedName>
        <fullName evidence="2">Dihydroxyacetone kinase subunit DhaK</fullName>
    </submittedName>
</protein>
<name>A0ABQ5NS55_9ACTN</name>
<dbReference type="SUPFAM" id="SSF82549">
    <property type="entry name" value="DAK1/DegV-like"/>
    <property type="match status" value="1"/>
</dbReference>